<accession>A0A7S3WJ74</accession>
<evidence type="ECO:0000256" key="1">
    <source>
        <dbReference type="SAM" id="MobiDB-lite"/>
    </source>
</evidence>
<dbReference type="Gene3D" id="3.30.420.10">
    <property type="entry name" value="Ribonuclease H-like superfamily/Ribonuclease H"/>
    <property type="match status" value="1"/>
</dbReference>
<dbReference type="InterPro" id="IPR036397">
    <property type="entry name" value="RNaseH_sf"/>
</dbReference>
<organism evidence="2">
    <name type="scientific">Emiliania huxleyi</name>
    <name type="common">Coccolithophore</name>
    <name type="synonym">Pontosphaera huxleyi</name>
    <dbReference type="NCBI Taxonomy" id="2903"/>
    <lineage>
        <taxon>Eukaryota</taxon>
        <taxon>Haptista</taxon>
        <taxon>Haptophyta</taxon>
        <taxon>Prymnesiophyceae</taxon>
        <taxon>Isochrysidales</taxon>
        <taxon>Noelaerhabdaceae</taxon>
        <taxon>Emiliania</taxon>
    </lineage>
</organism>
<reference evidence="2" key="1">
    <citation type="submission" date="2021-01" db="EMBL/GenBank/DDBJ databases">
        <authorList>
            <person name="Corre E."/>
            <person name="Pelletier E."/>
            <person name="Niang G."/>
            <person name="Scheremetjew M."/>
            <person name="Finn R."/>
            <person name="Kale V."/>
            <person name="Holt S."/>
            <person name="Cochrane G."/>
            <person name="Meng A."/>
            <person name="Brown T."/>
            <person name="Cohen L."/>
        </authorList>
    </citation>
    <scope>NUCLEOTIDE SEQUENCE</scope>
    <source>
        <strain evidence="2">379</strain>
    </source>
</reference>
<gene>
    <name evidence="2" type="ORF">EHUX00137_LOCUS23891</name>
</gene>
<dbReference type="GO" id="GO:0003676">
    <property type="term" value="F:nucleic acid binding"/>
    <property type="evidence" value="ECO:0007669"/>
    <property type="project" value="InterPro"/>
</dbReference>
<name>A0A7S3WJ74_EMIHU</name>
<dbReference type="EMBL" id="HBIR01030827">
    <property type="protein sequence ID" value="CAE0559960.1"/>
    <property type="molecule type" value="Transcribed_RNA"/>
</dbReference>
<proteinExistence type="predicted"/>
<evidence type="ECO:0000313" key="2">
    <source>
        <dbReference type="EMBL" id="CAE0559960.1"/>
    </source>
</evidence>
<feature type="compositionally biased region" description="Pro residues" evidence="1">
    <location>
        <begin position="871"/>
        <end position="892"/>
    </location>
</feature>
<feature type="region of interest" description="Disordered" evidence="1">
    <location>
        <begin position="848"/>
        <end position="897"/>
    </location>
</feature>
<sequence>MPATATAVVPYVRAEFAPDDGADEFVEVDPDVGLTPEDKDELLALEDGPDGQKKKVIQTERLVIQGKRYIRIFLEAEGKTVEAWTECVAQLADGRGWGSEKVQEELKRMLLKWKEQGWIRKDEEGKTKDKTYPINETNLRALRSGYQAILTQPPTKFLRLGKDGYFNKLPIYQELWESCKGKVAEERIAAGTAQLTSSGTLTLTMQEIKIMLAKCIELADECDSGKRSGNPYKWLQCHTLLIASTTLGGRSHNLVDTVKGQVKAEEWGVGEDGSPMWQSPDADGVTGFSPEIIALDNVYIKGGGSATFCFMNHKLPELDLLCSLGFKLFYQHSAATHGDSVVPPTSSNWMKGNAREGGPGHFCPFFLSHLDRRSWDKPLSSASGRSADIGELADELNINVGQSGTKDCRLGVLYCFRQFGTQSGSSNTGHSEETAAAANLQSDGTKRDGHYAHKRFDVLALRGGRPSAAACKEGPTASDRVLHSQLKPETRKILGEMLGSALSQKYVKERAAALAYTDKIKVGSREYVLKKNYEANDLLLFNFIVLCLARRRGKNRLIDTAESGASLFSVSPLARKVLGGIVNHPHFKVIEAAMASAEHYEVRVLGDKANWAEKDVLTWLATMGGVHTMLTNQSAELRGDMRRIELAAEAAGSAAAAAGSAAAPYVTDEVYAAIWHGPTFATPPLDIVDAFAHAASTTEGTRFSLGLQRLRAALDACPGLDLDLDKLRSELIAAVKLAALWRRPPASDRARANLVNGMTAYALFLAKDLPSLDVAKERVAHCMETDFTDVRLDGLDSDVELLARGELAPAAAEPAPAAAPSLPINDGEVAFISTHYYAGAAPSALPPAPPLLALQPPREPVPQQLTVSDPQPSPSASPLALPGPPPARPGPDPTNIFRCDGSLSQCARGYVERALELEMEGPKEKKVPVWRKDYKKASCRTEFLNTLFCIVIEAGFDLDKVPDVLRAREGLKSLREWREGFQNKEEWRENRRRAIDIIHGERWREFRTAVLAGVEESSAAGLTASLPSAPGAVPLSIGLRPEREEEEEGEEGRRTRQRVGSLKKRVLALDPAKSYGWCIFEYVDGACVSITAGSFLVTGDVGKCMYEARRHLTPLMQDVDLCFIESWIGRSTREEGKNRLNHGFRSLPMELAYGAGVECHMVNCSSWRKHIGVKVEKEMTQIQCKKRYLPRVWHTLERSEQPPAFDRRMHDAVDAIAVGLCGLAGKISPNPTAPFMSPPRAKPVLLRRSCSPVESF</sequence>
<protein>
    <submittedName>
        <fullName evidence="2">Uncharacterized protein</fullName>
    </submittedName>
</protein>
<dbReference type="AlphaFoldDB" id="A0A7S3WJ74"/>